<gene>
    <name evidence="1" type="ORF">FXN65_26460</name>
</gene>
<protein>
    <submittedName>
        <fullName evidence="1">DUF5064 family protein</fullName>
    </submittedName>
</protein>
<reference evidence="1 2" key="1">
    <citation type="submission" date="2019-08" db="EMBL/GenBank/DDBJ databases">
        <title>Whole-genome Sequencing of e-waste polymer degrading bacterium Pseudomonas sp. strain PE08.</title>
        <authorList>
            <person name="Kirdat K."/>
            <person name="Debbarma P."/>
            <person name="Narawade N."/>
            <person name="Suyal D."/>
            <person name="Thorat V."/>
            <person name="Shouche Y."/>
            <person name="Goel R."/>
            <person name="Yadav A."/>
        </authorList>
    </citation>
    <scope>NUCLEOTIDE SEQUENCE [LARGE SCALE GENOMIC DNA]</scope>
    <source>
        <strain evidence="1 2">PE08</strain>
    </source>
</reference>
<dbReference type="KEGG" id="plal:FXN65_26460"/>
<evidence type="ECO:0000313" key="1">
    <source>
        <dbReference type="EMBL" id="QEY65426.1"/>
    </source>
</evidence>
<accession>A0A5J6QX17</accession>
<dbReference type="AlphaFoldDB" id="A0A5J6QX17"/>
<keyword evidence="2" id="KW-1185">Reference proteome</keyword>
<dbReference type="EMBL" id="CP043311">
    <property type="protein sequence ID" value="QEY65426.1"/>
    <property type="molecule type" value="Genomic_DNA"/>
</dbReference>
<name>A0A5J6QX17_9GAMM</name>
<dbReference type="Proteomes" id="UP000327179">
    <property type="component" value="Chromosome"/>
</dbReference>
<dbReference type="Pfam" id="PF16703">
    <property type="entry name" value="DUF5064"/>
    <property type="match status" value="1"/>
</dbReference>
<evidence type="ECO:0000313" key="2">
    <source>
        <dbReference type="Proteomes" id="UP000327179"/>
    </source>
</evidence>
<organism evidence="1 2">
    <name type="scientific">Metapseudomonas lalkuanensis</name>
    <dbReference type="NCBI Taxonomy" id="2604832"/>
    <lineage>
        <taxon>Bacteria</taxon>
        <taxon>Pseudomonadati</taxon>
        <taxon>Pseudomonadota</taxon>
        <taxon>Gammaproteobacteria</taxon>
        <taxon>Pseudomonadales</taxon>
        <taxon>Pseudomonadaceae</taxon>
        <taxon>Metapseudomonas</taxon>
    </lineage>
</organism>
<dbReference type="Gene3D" id="3.30.160.370">
    <property type="entry name" value="Domain of unknown function DUF5064"/>
    <property type="match status" value="1"/>
</dbReference>
<sequence length="144" mass="16602">MSLPLVISEGFLSRKSLKKRVGNIMFKPGRIAIKQSPSRRIPGYELALDYEIEKCPQGQFVNFEMHGQIAGNPVHERFSLHRDVAYNFLHSAGLRLRKYGVMQGLERTPELRVDFEKAYADLRRRLGVEPGHPVDLDRFLLDRP</sequence>
<proteinExistence type="predicted"/>
<dbReference type="InterPro" id="IPR032024">
    <property type="entry name" value="DUF5064"/>
</dbReference>